<dbReference type="EMBL" id="JAMOIM010000068">
    <property type="protein sequence ID" value="MCW6512831.1"/>
    <property type="molecule type" value="Genomic_DNA"/>
</dbReference>
<evidence type="ECO:0000313" key="2">
    <source>
        <dbReference type="Proteomes" id="UP001165667"/>
    </source>
</evidence>
<name>A0AA41Z249_9HYPH</name>
<gene>
    <name evidence="1" type="ORF">M8523_33605</name>
</gene>
<evidence type="ECO:0000313" key="1">
    <source>
        <dbReference type="EMBL" id="MCW6512831.1"/>
    </source>
</evidence>
<comment type="caution">
    <text evidence="1">The sequence shown here is derived from an EMBL/GenBank/DDBJ whole genome shotgun (WGS) entry which is preliminary data.</text>
</comment>
<sequence length="157" mass="17069">MFVLCVLLTLSVGLVLFLQQQLDYATSKAARQIMNGTVQQNAYSSTDFRVKVVCSYLPAIFSCNDVIVNVRTVTKGVNPGGYYAFLNSSATGLVIPPLSNGSAQYNVGTQGSYEYLQIIYPITFLPSVVTTLLSSQTYNGSPAYLAMATAAFRNEQY</sequence>
<reference evidence="1" key="1">
    <citation type="submission" date="2022-05" db="EMBL/GenBank/DDBJ databases">
        <authorList>
            <person name="Pankratov T."/>
        </authorList>
    </citation>
    <scope>NUCLEOTIDE SEQUENCE</scope>
    <source>
        <strain evidence="1">BP6-180914</strain>
    </source>
</reference>
<accession>A0AA41Z249</accession>
<protein>
    <submittedName>
        <fullName evidence="1">Pilus assembly protein</fullName>
    </submittedName>
</protein>
<organism evidence="1 2">
    <name type="scientific">Lichenifustis flavocetrariae</name>
    <dbReference type="NCBI Taxonomy" id="2949735"/>
    <lineage>
        <taxon>Bacteria</taxon>
        <taxon>Pseudomonadati</taxon>
        <taxon>Pseudomonadota</taxon>
        <taxon>Alphaproteobacteria</taxon>
        <taxon>Hyphomicrobiales</taxon>
        <taxon>Lichenihabitantaceae</taxon>
        <taxon>Lichenifustis</taxon>
    </lineage>
</organism>
<dbReference type="AlphaFoldDB" id="A0AA41Z249"/>
<keyword evidence="2" id="KW-1185">Reference proteome</keyword>
<proteinExistence type="predicted"/>
<dbReference type="Proteomes" id="UP001165667">
    <property type="component" value="Unassembled WGS sequence"/>
</dbReference>